<sequence length="427" mass="44302">MEIDPTLLAFRNLAVALAVGLLIGLERGWQKRDADSGQRVAGLRTFAIIGVGGGVIGQLSVTMGPIVLGLGLIAIASILIAAHVLSSRASRDYGITSEIAAFTTFALAAMATTGSPAPAAAGAVVTATLLGLKPELHGWLERLDRDELIAALKLLMISVLVLPLMPDQGLGPWATLNPYRIWMLVVVVASISFAGHFAVRLLGQARGILTTGVFGGLASSTALTLHFARLSRRTRGLDALLAVGIILAQAMGMPRMIVVAAVASPVLARAAVVPLLVMMGVALISALLLHSRLDTSRLRAPRRLGPPFRLKDTLRFAVLLVAITLASATAHHLVGDAGVFAIAAIAAMGDLTAVTLSMAQLTQTGVPTDTAARALVVAAMSSVLFKSLLAYLLGGQRLGLLVASSATCVAMTGAVALLIMLDYWPLF</sequence>
<dbReference type="PANTHER" id="PTHR39084">
    <property type="entry name" value="MEMBRANE PROTEIN-RELATED"/>
    <property type="match status" value="1"/>
</dbReference>
<name>A0ABV7EKD6_9GAMM</name>
<evidence type="ECO:0000313" key="5">
    <source>
        <dbReference type="Proteomes" id="UP001595462"/>
    </source>
</evidence>
<feature type="transmembrane region" description="Helical" evidence="1">
    <location>
        <begin position="371"/>
        <end position="392"/>
    </location>
</feature>
<keyword evidence="1" id="KW-1133">Transmembrane helix</keyword>
<evidence type="ECO:0000256" key="1">
    <source>
        <dbReference type="SAM" id="Phobius"/>
    </source>
</evidence>
<keyword evidence="1" id="KW-0472">Membrane</keyword>
<dbReference type="Pfam" id="PF02308">
    <property type="entry name" value="MgtC"/>
    <property type="match status" value="1"/>
</dbReference>
<feature type="transmembrane region" description="Helical" evidence="1">
    <location>
        <begin position="148"/>
        <end position="165"/>
    </location>
</feature>
<feature type="transmembrane region" description="Helical" evidence="1">
    <location>
        <begin position="270"/>
        <end position="293"/>
    </location>
</feature>
<dbReference type="PANTHER" id="PTHR39084:SF1">
    <property type="entry name" value="DUF4010 DOMAIN-CONTAINING PROTEIN"/>
    <property type="match status" value="1"/>
</dbReference>
<keyword evidence="1" id="KW-0812">Transmembrane</keyword>
<dbReference type="InterPro" id="IPR025105">
    <property type="entry name" value="DUF4010"/>
</dbReference>
<feature type="domain" description="MgtC/SapB/SrpB/YhiD N-terminal" evidence="2">
    <location>
        <begin position="13"/>
        <end position="138"/>
    </location>
</feature>
<reference evidence="5" key="1">
    <citation type="journal article" date="2019" name="Int. J. Syst. Evol. Microbiol.">
        <title>The Global Catalogue of Microorganisms (GCM) 10K type strain sequencing project: providing services to taxonomists for standard genome sequencing and annotation.</title>
        <authorList>
            <consortium name="The Broad Institute Genomics Platform"/>
            <consortium name="The Broad Institute Genome Sequencing Center for Infectious Disease"/>
            <person name="Wu L."/>
            <person name="Ma J."/>
        </authorList>
    </citation>
    <scope>NUCLEOTIDE SEQUENCE [LARGE SCALE GENOMIC DNA]</scope>
    <source>
        <strain evidence="5">KCTC 52640</strain>
    </source>
</reference>
<evidence type="ECO:0000259" key="3">
    <source>
        <dbReference type="Pfam" id="PF13194"/>
    </source>
</evidence>
<feature type="transmembrane region" description="Helical" evidence="1">
    <location>
        <begin position="314"/>
        <end position="334"/>
    </location>
</feature>
<comment type="caution">
    <text evidence="4">The sequence shown here is derived from an EMBL/GenBank/DDBJ whole genome shotgun (WGS) entry which is preliminary data.</text>
</comment>
<evidence type="ECO:0000313" key="4">
    <source>
        <dbReference type="EMBL" id="MFC3102280.1"/>
    </source>
</evidence>
<dbReference type="Proteomes" id="UP001595462">
    <property type="component" value="Unassembled WGS sequence"/>
</dbReference>
<protein>
    <submittedName>
        <fullName evidence="4">MgtC/SapB family protein</fullName>
    </submittedName>
</protein>
<gene>
    <name evidence="4" type="ORF">ACFOSU_00070</name>
</gene>
<dbReference type="RefSeq" id="WP_380685174.1">
    <property type="nucleotide sequence ID" value="NZ_JBHRSS010000001.1"/>
</dbReference>
<feature type="transmembrane region" description="Helical" evidence="1">
    <location>
        <begin position="181"/>
        <end position="202"/>
    </location>
</feature>
<feature type="transmembrane region" description="Helical" evidence="1">
    <location>
        <begin position="6"/>
        <end position="29"/>
    </location>
</feature>
<feature type="transmembrane region" description="Helical" evidence="1">
    <location>
        <begin position="66"/>
        <end position="87"/>
    </location>
</feature>
<dbReference type="Pfam" id="PF13194">
    <property type="entry name" value="DUF4010"/>
    <property type="match status" value="1"/>
</dbReference>
<feature type="transmembrane region" description="Helical" evidence="1">
    <location>
        <begin position="398"/>
        <end position="421"/>
    </location>
</feature>
<organism evidence="4 5">
    <name type="scientific">Salinisphaera aquimarina</name>
    <dbReference type="NCBI Taxonomy" id="2094031"/>
    <lineage>
        <taxon>Bacteria</taxon>
        <taxon>Pseudomonadati</taxon>
        <taxon>Pseudomonadota</taxon>
        <taxon>Gammaproteobacteria</taxon>
        <taxon>Salinisphaerales</taxon>
        <taxon>Salinisphaeraceae</taxon>
        <taxon>Salinisphaera</taxon>
    </lineage>
</organism>
<feature type="transmembrane region" description="Helical" evidence="1">
    <location>
        <begin position="41"/>
        <end position="60"/>
    </location>
</feature>
<evidence type="ECO:0000259" key="2">
    <source>
        <dbReference type="Pfam" id="PF02308"/>
    </source>
</evidence>
<proteinExistence type="predicted"/>
<feature type="transmembrane region" description="Helical" evidence="1">
    <location>
        <begin position="340"/>
        <end position="359"/>
    </location>
</feature>
<feature type="transmembrane region" description="Helical" evidence="1">
    <location>
        <begin position="240"/>
        <end position="264"/>
    </location>
</feature>
<feature type="transmembrane region" description="Helical" evidence="1">
    <location>
        <begin position="99"/>
        <end position="128"/>
    </location>
</feature>
<dbReference type="EMBL" id="JBHRSS010000001">
    <property type="protein sequence ID" value="MFC3102280.1"/>
    <property type="molecule type" value="Genomic_DNA"/>
</dbReference>
<keyword evidence="5" id="KW-1185">Reference proteome</keyword>
<feature type="transmembrane region" description="Helical" evidence="1">
    <location>
        <begin position="208"/>
        <end position="228"/>
    </location>
</feature>
<feature type="domain" description="DUF4010" evidence="3">
    <location>
        <begin position="186"/>
        <end position="394"/>
    </location>
</feature>
<dbReference type="InterPro" id="IPR049177">
    <property type="entry name" value="MgtC_SapB_SrpB_YhiD_N"/>
</dbReference>
<accession>A0ABV7EKD6</accession>